<proteinExistence type="predicted"/>
<evidence type="ECO:0000313" key="2">
    <source>
        <dbReference type="EMBL" id="PCG10834.1"/>
    </source>
</evidence>
<dbReference type="Proteomes" id="UP000218784">
    <property type="component" value="Unassembled WGS sequence"/>
</dbReference>
<reference evidence="2 3" key="1">
    <citation type="submission" date="2017-09" db="EMBL/GenBank/DDBJ databases">
        <title>Sphingomonas ginsenosidimutans KACC 14949, whole genome shotgun sequence.</title>
        <authorList>
            <person name="Feng G."/>
            <person name="Zhu H."/>
        </authorList>
    </citation>
    <scope>NUCLEOTIDE SEQUENCE [LARGE SCALE GENOMIC DNA]</scope>
    <source>
        <strain evidence="2 3">KACC 14949</strain>
    </source>
</reference>
<accession>A0A2A4I2I5</accession>
<feature type="region of interest" description="Disordered" evidence="1">
    <location>
        <begin position="1"/>
        <end position="22"/>
    </location>
</feature>
<dbReference type="AlphaFoldDB" id="A0A2A4I2I5"/>
<comment type="caution">
    <text evidence="2">The sequence shown here is derived from an EMBL/GenBank/DDBJ whole genome shotgun (WGS) entry which is preliminary data.</text>
</comment>
<dbReference type="EMBL" id="NWVD01000001">
    <property type="protein sequence ID" value="PCG10834.1"/>
    <property type="molecule type" value="Genomic_DNA"/>
</dbReference>
<organism evidence="2 3">
    <name type="scientific">Sphingomonas ginsenosidimutans</name>
    <dbReference type="NCBI Taxonomy" id="862134"/>
    <lineage>
        <taxon>Bacteria</taxon>
        <taxon>Pseudomonadati</taxon>
        <taxon>Pseudomonadota</taxon>
        <taxon>Alphaproteobacteria</taxon>
        <taxon>Sphingomonadales</taxon>
        <taxon>Sphingomonadaceae</taxon>
        <taxon>Sphingomonas</taxon>
    </lineage>
</organism>
<evidence type="ECO:0000256" key="1">
    <source>
        <dbReference type="SAM" id="MobiDB-lite"/>
    </source>
</evidence>
<evidence type="ECO:0000313" key="3">
    <source>
        <dbReference type="Proteomes" id="UP000218784"/>
    </source>
</evidence>
<keyword evidence="3" id="KW-1185">Reference proteome</keyword>
<sequence>MATQIAGMQLPKLNSVEPPKDERSLGEATFNYASYDGRFVIGAEPWAFETRWSSASQGSAHLYNDPAAIEGVAIAEGITSIGQATPDVVASADFTSRTRTPRVGQVVLLRNTASFFAAVELLEVGYPAVPSGNVMRFRFAIQTDRSTDFSPFASAFDGRQALTDQLLAAAADAERALRAVPTGEDSTDGGIVGIGHNQPPPEFAITEADRAETLAAIDAIREEAVSAAPSTSRLRTAGQTIARVAGKVAKWIGGKTDAAADEFAKAVGKAAGVAAVGGFAAWLTLQGKLAVLVDILGKFAG</sequence>
<gene>
    <name evidence="2" type="ORF">COA17_05595</name>
</gene>
<protein>
    <submittedName>
        <fullName evidence="2">Uncharacterized protein</fullName>
    </submittedName>
</protein>
<name>A0A2A4I2I5_9SPHN</name>